<accession>A0ABU7P6V4</accession>
<dbReference type="RefSeq" id="WP_330793445.1">
    <property type="nucleotide sequence ID" value="NZ_JAZEWV010000003.1"/>
</dbReference>
<feature type="transmembrane region" description="Helical" evidence="2">
    <location>
        <begin position="14"/>
        <end position="33"/>
    </location>
</feature>
<evidence type="ECO:0000313" key="4">
    <source>
        <dbReference type="Proteomes" id="UP001344658"/>
    </source>
</evidence>
<evidence type="ECO:0000256" key="1">
    <source>
        <dbReference type="SAM" id="MobiDB-lite"/>
    </source>
</evidence>
<proteinExistence type="predicted"/>
<keyword evidence="2" id="KW-0472">Membrane</keyword>
<sequence length="156" mass="16466">MSDAPTPGRSPRPVVWGVALLAALIAVIGVWLWTSLLHGVSPHDGAPDDPAARPAVRAAEHTADALSDAYGDGRLTEREVRSAVAGGGVLTGLQQSGDWTSLTVAFPYRVTPAGQATARLTYLVVDYFARPRTSAEPRYRASRPGSPVPWTSRPPG</sequence>
<organism evidence="3 4">
    <name type="scientific">Actinacidiphila polyblastidii</name>
    <dbReference type="NCBI Taxonomy" id="3110430"/>
    <lineage>
        <taxon>Bacteria</taxon>
        <taxon>Bacillati</taxon>
        <taxon>Actinomycetota</taxon>
        <taxon>Actinomycetes</taxon>
        <taxon>Kitasatosporales</taxon>
        <taxon>Streptomycetaceae</taxon>
        <taxon>Actinacidiphila</taxon>
    </lineage>
</organism>
<evidence type="ECO:0008006" key="5">
    <source>
        <dbReference type="Google" id="ProtNLM"/>
    </source>
</evidence>
<evidence type="ECO:0000313" key="3">
    <source>
        <dbReference type="EMBL" id="MEE4541545.1"/>
    </source>
</evidence>
<keyword evidence="2" id="KW-1133">Transmembrane helix</keyword>
<dbReference type="Proteomes" id="UP001344658">
    <property type="component" value="Unassembled WGS sequence"/>
</dbReference>
<dbReference type="EMBL" id="JAZEWV010000003">
    <property type="protein sequence ID" value="MEE4541545.1"/>
    <property type="molecule type" value="Genomic_DNA"/>
</dbReference>
<evidence type="ECO:0000256" key="2">
    <source>
        <dbReference type="SAM" id="Phobius"/>
    </source>
</evidence>
<comment type="caution">
    <text evidence="3">The sequence shown here is derived from an EMBL/GenBank/DDBJ whole genome shotgun (WGS) entry which is preliminary data.</text>
</comment>
<keyword evidence="4" id="KW-1185">Reference proteome</keyword>
<keyword evidence="2" id="KW-0812">Transmembrane</keyword>
<reference evidence="3 4" key="1">
    <citation type="submission" date="2023-12" db="EMBL/GenBank/DDBJ databases">
        <title>Streptomyces sp. V4-01.</title>
        <authorList>
            <person name="Somphong A."/>
            <person name="Phongsopitanun W."/>
        </authorList>
    </citation>
    <scope>NUCLEOTIDE SEQUENCE [LARGE SCALE GENOMIC DNA]</scope>
    <source>
        <strain evidence="3 4">V4-01</strain>
    </source>
</reference>
<feature type="region of interest" description="Disordered" evidence="1">
    <location>
        <begin position="134"/>
        <end position="156"/>
    </location>
</feature>
<name>A0ABU7P6V4_9ACTN</name>
<protein>
    <recommendedName>
        <fullName evidence="5">DUF4878 domain-containing protein</fullName>
    </recommendedName>
</protein>
<gene>
    <name evidence="3" type="ORF">V2S66_06120</name>
</gene>